<keyword evidence="3" id="KW-0238">DNA-binding</keyword>
<dbReference type="Pfam" id="PF03466">
    <property type="entry name" value="LysR_substrate"/>
    <property type="match status" value="1"/>
</dbReference>
<evidence type="ECO:0000256" key="3">
    <source>
        <dbReference type="ARBA" id="ARBA00023125"/>
    </source>
</evidence>
<feature type="domain" description="HTH lysR-type" evidence="5">
    <location>
        <begin position="1"/>
        <end position="58"/>
    </location>
</feature>
<evidence type="ECO:0000256" key="1">
    <source>
        <dbReference type="ARBA" id="ARBA00009437"/>
    </source>
</evidence>
<dbReference type="GO" id="GO:0003700">
    <property type="term" value="F:DNA-binding transcription factor activity"/>
    <property type="evidence" value="ECO:0007669"/>
    <property type="project" value="InterPro"/>
</dbReference>
<protein>
    <submittedName>
        <fullName evidence="6">LysR family transcriptional regulator</fullName>
    </submittedName>
</protein>
<comment type="similarity">
    <text evidence="1">Belongs to the LysR transcriptional regulatory family.</text>
</comment>
<dbReference type="InterPro" id="IPR036388">
    <property type="entry name" value="WH-like_DNA-bd_sf"/>
</dbReference>
<keyword evidence="7" id="KW-1185">Reference proteome</keyword>
<accession>A0A4Y8L3C5</accession>
<dbReference type="FunFam" id="1.10.10.10:FF:000001">
    <property type="entry name" value="LysR family transcriptional regulator"/>
    <property type="match status" value="1"/>
</dbReference>
<organism evidence="6 7">
    <name type="scientific">Dysgonomonas capnocytophagoides</name>
    <dbReference type="NCBI Taxonomy" id="45254"/>
    <lineage>
        <taxon>Bacteria</taxon>
        <taxon>Pseudomonadati</taxon>
        <taxon>Bacteroidota</taxon>
        <taxon>Bacteroidia</taxon>
        <taxon>Bacteroidales</taxon>
        <taxon>Dysgonomonadaceae</taxon>
        <taxon>Dysgonomonas</taxon>
    </lineage>
</organism>
<proteinExistence type="inferred from homology"/>
<dbReference type="SUPFAM" id="SSF46785">
    <property type="entry name" value="Winged helix' DNA-binding domain"/>
    <property type="match status" value="1"/>
</dbReference>
<evidence type="ECO:0000313" key="6">
    <source>
        <dbReference type="EMBL" id="TFD96787.1"/>
    </source>
</evidence>
<dbReference type="Gene3D" id="1.10.10.10">
    <property type="entry name" value="Winged helix-like DNA-binding domain superfamily/Winged helix DNA-binding domain"/>
    <property type="match status" value="1"/>
</dbReference>
<dbReference type="PRINTS" id="PR00039">
    <property type="entry name" value="HTHLYSR"/>
</dbReference>
<dbReference type="Pfam" id="PF00126">
    <property type="entry name" value="HTH_1"/>
    <property type="match status" value="1"/>
</dbReference>
<keyword evidence="4" id="KW-0804">Transcription</keyword>
<name>A0A4Y8L3C5_9BACT</name>
<dbReference type="PANTHER" id="PTHR30126">
    <property type="entry name" value="HTH-TYPE TRANSCRIPTIONAL REGULATOR"/>
    <property type="match status" value="1"/>
</dbReference>
<sequence length="301" mass="33769">MSNFRLKVFHSVATHLNFTQAAEELFITQPAVTKNIKELEAELDACLFDRIKGKVYLTEAGSILLDYTKQIFELDQTLNYKLSTLKDQYSGQLRLGASTTIGQYIFPPILAKFNQQYPDIHISLINDNTKKIEAHLAAKEIDLGLVEGTSRNSQLKYTPFINDEIVAIAHTSKDLSKLDEITLDELKSIPIVLREQGSGSLEVIVNKLNERSITLPDLNICMHLGSTESIKTYLAYADALGLISINAVTKEVANGEYKVIDINNFEVVRTFDFVQLHGQQQGLSELFMDFSFKAITKSNTL</sequence>
<dbReference type="InterPro" id="IPR036390">
    <property type="entry name" value="WH_DNA-bd_sf"/>
</dbReference>
<dbReference type="PANTHER" id="PTHR30126:SF39">
    <property type="entry name" value="HTH-TYPE TRANSCRIPTIONAL REGULATOR CYSL"/>
    <property type="match status" value="1"/>
</dbReference>
<keyword evidence="2" id="KW-0805">Transcription regulation</keyword>
<dbReference type="InterPro" id="IPR000847">
    <property type="entry name" value="LysR_HTH_N"/>
</dbReference>
<dbReference type="OrthoDB" id="9785745at2"/>
<dbReference type="PROSITE" id="PS50931">
    <property type="entry name" value="HTH_LYSR"/>
    <property type="match status" value="1"/>
</dbReference>
<evidence type="ECO:0000256" key="2">
    <source>
        <dbReference type="ARBA" id="ARBA00023015"/>
    </source>
</evidence>
<comment type="caution">
    <text evidence="6">The sequence shown here is derived from an EMBL/GenBank/DDBJ whole genome shotgun (WGS) entry which is preliminary data.</text>
</comment>
<dbReference type="STRING" id="1121485.GCA_000426485_02126"/>
<dbReference type="AlphaFoldDB" id="A0A4Y8L3C5"/>
<dbReference type="Proteomes" id="UP000297861">
    <property type="component" value="Unassembled WGS sequence"/>
</dbReference>
<dbReference type="Gene3D" id="3.40.190.290">
    <property type="match status" value="1"/>
</dbReference>
<dbReference type="SUPFAM" id="SSF53850">
    <property type="entry name" value="Periplasmic binding protein-like II"/>
    <property type="match status" value="1"/>
</dbReference>
<evidence type="ECO:0000256" key="4">
    <source>
        <dbReference type="ARBA" id="ARBA00023163"/>
    </source>
</evidence>
<dbReference type="InterPro" id="IPR005119">
    <property type="entry name" value="LysR_subst-bd"/>
</dbReference>
<evidence type="ECO:0000313" key="7">
    <source>
        <dbReference type="Proteomes" id="UP000297861"/>
    </source>
</evidence>
<dbReference type="GO" id="GO:0000976">
    <property type="term" value="F:transcription cis-regulatory region binding"/>
    <property type="evidence" value="ECO:0007669"/>
    <property type="project" value="TreeGrafter"/>
</dbReference>
<gene>
    <name evidence="6" type="ORF">E2605_08180</name>
</gene>
<dbReference type="RefSeq" id="WP_134436079.1">
    <property type="nucleotide sequence ID" value="NZ_SOML01000004.1"/>
</dbReference>
<reference evidence="6 7" key="1">
    <citation type="submission" date="2019-03" db="EMBL/GenBank/DDBJ databases">
        <title>San Antonio Military Medical Center submission to MRSN (WRAIR), pending publication.</title>
        <authorList>
            <person name="Blyth D.M."/>
            <person name="Mccarthy S.L."/>
            <person name="Schall S.E."/>
            <person name="Stam J.A."/>
            <person name="Ong A.C."/>
            <person name="Mcgann P.T."/>
        </authorList>
    </citation>
    <scope>NUCLEOTIDE SEQUENCE [LARGE SCALE GENOMIC DNA]</scope>
    <source>
        <strain evidence="6 7">MRSN571793</strain>
    </source>
</reference>
<evidence type="ECO:0000259" key="5">
    <source>
        <dbReference type="PROSITE" id="PS50931"/>
    </source>
</evidence>
<dbReference type="EMBL" id="SOML01000004">
    <property type="protein sequence ID" value="TFD96787.1"/>
    <property type="molecule type" value="Genomic_DNA"/>
</dbReference>